<dbReference type="Proteomes" id="UP000053558">
    <property type="component" value="Unassembled WGS sequence"/>
</dbReference>
<dbReference type="AlphaFoldDB" id="A0A5M3MS74"/>
<dbReference type="GeneID" id="19205335"/>
<protein>
    <submittedName>
        <fullName evidence="1">Uncharacterized protein</fullName>
    </submittedName>
</protein>
<sequence>MYNTMFREDPLDPEKGRRYREKVLPGSTKDEEDLHADFLGRPANAEAFSQELFSQPV</sequence>
<dbReference type="Gene3D" id="1.10.1370.10">
    <property type="entry name" value="Neurolysin, domain 3"/>
    <property type="match status" value="1"/>
</dbReference>
<dbReference type="EMBL" id="JH711578">
    <property type="protein sequence ID" value="EIW81391.1"/>
    <property type="molecule type" value="Genomic_DNA"/>
</dbReference>
<keyword evidence="2" id="KW-1185">Reference proteome</keyword>
<comment type="caution">
    <text evidence="1">The sequence shown here is derived from an EMBL/GenBank/DDBJ whole genome shotgun (WGS) entry which is preliminary data.</text>
</comment>
<proteinExistence type="predicted"/>
<dbReference type="SUPFAM" id="SSF55486">
    <property type="entry name" value="Metalloproteases ('zincins'), catalytic domain"/>
    <property type="match status" value="1"/>
</dbReference>
<accession>A0A5M3MS74</accession>
<dbReference type="RefSeq" id="XP_007768745.1">
    <property type="nucleotide sequence ID" value="XM_007770555.1"/>
</dbReference>
<evidence type="ECO:0000313" key="1">
    <source>
        <dbReference type="EMBL" id="EIW81391.1"/>
    </source>
</evidence>
<dbReference type="OrthoDB" id="534666at2759"/>
<name>A0A5M3MS74_CONPW</name>
<reference evidence="2" key="1">
    <citation type="journal article" date="2012" name="Science">
        <title>The Paleozoic origin of enzymatic lignin decomposition reconstructed from 31 fungal genomes.</title>
        <authorList>
            <person name="Floudas D."/>
            <person name="Binder M."/>
            <person name="Riley R."/>
            <person name="Barry K."/>
            <person name="Blanchette R.A."/>
            <person name="Henrissat B."/>
            <person name="Martinez A.T."/>
            <person name="Otillar R."/>
            <person name="Spatafora J.W."/>
            <person name="Yadav J.S."/>
            <person name="Aerts A."/>
            <person name="Benoit I."/>
            <person name="Boyd A."/>
            <person name="Carlson A."/>
            <person name="Copeland A."/>
            <person name="Coutinho P.M."/>
            <person name="de Vries R.P."/>
            <person name="Ferreira P."/>
            <person name="Findley K."/>
            <person name="Foster B."/>
            <person name="Gaskell J."/>
            <person name="Glotzer D."/>
            <person name="Gorecki P."/>
            <person name="Heitman J."/>
            <person name="Hesse C."/>
            <person name="Hori C."/>
            <person name="Igarashi K."/>
            <person name="Jurgens J.A."/>
            <person name="Kallen N."/>
            <person name="Kersten P."/>
            <person name="Kohler A."/>
            <person name="Kuees U."/>
            <person name="Kumar T.K.A."/>
            <person name="Kuo A."/>
            <person name="LaButti K."/>
            <person name="Larrondo L.F."/>
            <person name="Lindquist E."/>
            <person name="Ling A."/>
            <person name="Lombard V."/>
            <person name="Lucas S."/>
            <person name="Lundell T."/>
            <person name="Martin R."/>
            <person name="McLaughlin D.J."/>
            <person name="Morgenstern I."/>
            <person name="Morin E."/>
            <person name="Murat C."/>
            <person name="Nagy L.G."/>
            <person name="Nolan M."/>
            <person name="Ohm R.A."/>
            <person name="Patyshakuliyeva A."/>
            <person name="Rokas A."/>
            <person name="Ruiz-Duenas F.J."/>
            <person name="Sabat G."/>
            <person name="Salamov A."/>
            <person name="Samejima M."/>
            <person name="Schmutz J."/>
            <person name="Slot J.C."/>
            <person name="St John F."/>
            <person name="Stenlid J."/>
            <person name="Sun H."/>
            <person name="Sun S."/>
            <person name="Syed K."/>
            <person name="Tsang A."/>
            <person name="Wiebenga A."/>
            <person name="Young D."/>
            <person name="Pisabarro A."/>
            <person name="Eastwood D.C."/>
            <person name="Martin F."/>
            <person name="Cullen D."/>
            <person name="Grigoriev I.V."/>
            <person name="Hibbett D.S."/>
        </authorList>
    </citation>
    <scope>NUCLEOTIDE SEQUENCE [LARGE SCALE GENOMIC DNA]</scope>
    <source>
        <strain evidence="2">RWD-64-598 SS2</strain>
    </source>
</reference>
<evidence type="ECO:0000313" key="2">
    <source>
        <dbReference type="Proteomes" id="UP000053558"/>
    </source>
</evidence>
<dbReference type="KEGG" id="cput:CONPUDRAFT_165548"/>
<dbReference type="InterPro" id="IPR024077">
    <property type="entry name" value="Neurolysin/TOP_dom2"/>
</dbReference>
<gene>
    <name evidence="1" type="ORF">CONPUDRAFT_165548</name>
</gene>
<organism evidence="1 2">
    <name type="scientific">Coniophora puteana (strain RWD-64-598)</name>
    <name type="common">Brown rot fungus</name>
    <dbReference type="NCBI Taxonomy" id="741705"/>
    <lineage>
        <taxon>Eukaryota</taxon>
        <taxon>Fungi</taxon>
        <taxon>Dikarya</taxon>
        <taxon>Basidiomycota</taxon>
        <taxon>Agaricomycotina</taxon>
        <taxon>Agaricomycetes</taxon>
        <taxon>Agaricomycetidae</taxon>
        <taxon>Boletales</taxon>
        <taxon>Coniophorineae</taxon>
        <taxon>Coniophoraceae</taxon>
        <taxon>Coniophora</taxon>
    </lineage>
</organism>